<evidence type="ECO:0000256" key="1">
    <source>
        <dbReference type="ARBA" id="ARBA00023015"/>
    </source>
</evidence>
<dbReference type="InterPro" id="IPR018062">
    <property type="entry name" value="HTH_AraC-typ_CS"/>
</dbReference>
<sequence>MDRTELDLLDVDAVHLSVARTPAEVARTAATRHIVVVQLSGTSVLTPADGHPPVRLEPGMVSYGDPTVSYGWEFDGPFRLMMLRAPRAALPLAPAALRPVLGRPFPADRGYARIAVRFARDVLDDAALLAGSSGSGILHDVVGVFSTMLAEQLAAADVIEPTEPAFRRATAYISAHLTGTAPGANADPLRVTTIAEAVDISPRYLQALFHERDMSVTGWIRERRLELARQALVDPGWADADILQIALAHGFANHSHFTRSFRAAFGETPSAWRRAAA</sequence>
<dbReference type="PANTHER" id="PTHR46796">
    <property type="entry name" value="HTH-TYPE TRANSCRIPTIONAL ACTIVATOR RHAS-RELATED"/>
    <property type="match status" value="1"/>
</dbReference>
<keyword evidence="6" id="KW-1185">Reference proteome</keyword>
<gene>
    <name evidence="5" type="ORF">L2X98_27595</name>
</gene>
<dbReference type="InterPro" id="IPR018060">
    <property type="entry name" value="HTH_AraC"/>
</dbReference>
<dbReference type="InterPro" id="IPR035418">
    <property type="entry name" value="AraC-bd_2"/>
</dbReference>
<evidence type="ECO:0000256" key="3">
    <source>
        <dbReference type="ARBA" id="ARBA00023163"/>
    </source>
</evidence>
<evidence type="ECO:0000256" key="2">
    <source>
        <dbReference type="ARBA" id="ARBA00023125"/>
    </source>
</evidence>
<dbReference type="PANTHER" id="PTHR46796:SF6">
    <property type="entry name" value="ARAC SUBFAMILY"/>
    <property type="match status" value="1"/>
</dbReference>
<evidence type="ECO:0000313" key="5">
    <source>
        <dbReference type="EMBL" id="UUT34383.1"/>
    </source>
</evidence>
<dbReference type="PRINTS" id="PR00032">
    <property type="entry name" value="HTHARAC"/>
</dbReference>
<keyword evidence="1" id="KW-0805">Transcription regulation</keyword>
<accession>A0ABY5NGU6</accession>
<dbReference type="SMART" id="SM00342">
    <property type="entry name" value="HTH_ARAC"/>
    <property type="match status" value="1"/>
</dbReference>
<keyword evidence="2" id="KW-0238">DNA-binding</keyword>
<organism evidence="5 6">
    <name type="scientific">Microbacterium elymi</name>
    <dbReference type="NCBI Taxonomy" id="2909587"/>
    <lineage>
        <taxon>Bacteria</taxon>
        <taxon>Bacillati</taxon>
        <taxon>Actinomycetota</taxon>
        <taxon>Actinomycetes</taxon>
        <taxon>Micrococcales</taxon>
        <taxon>Microbacteriaceae</taxon>
        <taxon>Microbacterium</taxon>
    </lineage>
</organism>
<dbReference type="Pfam" id="PF12833">
    <property type="entry name" value="HTH_18"/>
    <property type="match status" value="1"/>
</dbReference>
<reference evidence="5" key="1">
    <citation type="submission" date="2022-01" db="EMBL/GenBank/DDBJ databases">
        <title>Microbacterium eymi and Microbacterium rhizovicinus sp. nov., isolated from the rhizospheric soil of Elymus tsukushiensis, a plant native to the Dokdo Islands, Republic of Korea.</title>
        <authorList>
            <person name="Hwang Y.J."/>
        </authorList>
    </citation>
    <scope>NUCLEOTIDE SEQUENCE</scope>
    <source>
        <strain evidence="5">KUDC0405</strain>
    </source>
</reference>
<dbReference type="PROSITE" id="PS00041">
    <property type="entry name" value="HTH_ARAC_FAMILY_1"/>
    <property type="match status" value="1"/>
</dbReference>
<dbReference type="RefSeq" id="WP_259610899.1">
    <property type="nucleotide sequence ID" value="NZ_CP091139.2"/>
</dbReference>
<dbReference type="Pfam" id="PF14525">
    <property type="entry name" value="AraC_binding_2"/>
    <property type="match status" value="1"/>
</dbReference>
<feature type="domain" description="HTH araC/xylS-type" evidence="4">
    <location>
        <begin position="167"/>
        <end position="275"/>
    </location>
</feature>
<proteinExistence type="predicted"/>
<evidence type="ECO:0000313" key="6">
    <source>
        <dbReference type="Proteomes" id="UP001054811"/>
    </source>
</evidence>
<dbReference type="InterPro" id="IPR020449">
    <property type="entry name" value="Tscrpt_reg_AraC-type_HTH"/>
</dbReference>
<dbReference type="InterPro" id="IPR009057">
    <property type="entry name" value="Homeodomain-like_sf"/>
</dbReference>
<dbReference type="Gene3D" id="1.10.10.60">
    <property type="entry name" value="Homeodomain-like"/>
    <property type="match status" value="1"/>
</dbReference>
<protein>
    <submittedName>
        <fullName evidence="5">Helix-turn-helix transcriptional regulator</fullName>
    </submittedName>
</protein>
<dbReference type="SUPFAM" id="SSF46689">
    <property type="entry name" value="Homeodomain-like"/>
    <property type="match status" value="1"/>
</dbReference>
<dbReference type="Proteomes" id="UP001054811">
    <property type="component" value="Chromosome"/>
</dbReference>
<dbReference type="EMBL" id="CP091139">
    <property type="protein sequence ID" value="UUT34383.1"/>
    <property type="molecule type" value="Genomic_DNA"/>
</dbReference>
<dbReference type="PROSITE" id="PS01124">
    <property type="entry name" value="HTH_ARAC_FAMILY_2"/>
    <property type="match status" value="1"/>
</dbReference>
<name>A0ABY5NGU6_9MICO</name>
<dbReference type="InterPro" id="IPR050204">
    <property type="entry name" value="AraC_XylS_family_regulators"/>
</dbReference>
<evidence type="ECO:0000259" key="4">
    <source>
        <dbReference type="PROSITE" id="PS01124"/>
    </source>
</evidence>
<keyword evidence="3" id="KW-0804">Transcription</keyword>